<evidence type="ECO:0000313" key="3">
    <source>
        <dbReference type="Proteomes" id="UP000183585"/>
    </source>
</evidence>
<keyword evidence="3" id="KW-1185">Reference proteome</keyword>
<keyword evidence="1" id="KW-0812">Transmembrane</keyword>
<proteinExistence type="predicted"/>
<sequence>MPDLPDPVIGLLIVFGVLAGLSLIHIAGTRPRRRR</sequence>
<feature type="transmembrane region" description="Helical" evidence="1">
    <location>
        <begin position="6"/>
        <end position="27"/>
    </location>
</feature>
<evidence type="ECO:0000256" key="1">
    <source>
        <dbReference type="SAM" id="Phobius"/>
    </source>
</evidence>
<dbReference type="EMBL" id="FMCT01000012">
    <property type="protein sequence ID" value="SCF41860.1"/>
    <property type="molecule type" value="Genomic_DNA"/>
</dbReference>
<keyword evidence="1" id="KW-1133">Transmembrane helix</keyword>
<protein>
    <submittedName>
        <fullName evidence="2">Uncharacterized protein</fullName>
    </submittedName>
</protein>
<evidence type="ECO:0000313" key="2">
    <source>
        <dbReference type="EMBL" id="SCF41860.1"/>
    </source>
</evidence>
<dbReference type="AlphaFoldDB" id="A0A1C5A9H0"/>
<dbReference type="Proteomes" id="UP000183585">
    <property type="component" value="Unassembled WGS sequence"/>
</dbReference>
<gene>
    <name evidence="2" type="ORF">GA0070563_1128</name>
</gene>
<organism evidence="2 3">
    <name type="scientific">Micromonospora carbonacea</name>
    <dbReference type="NCBI Taxonomy" id="47853"/>
    <lineage>
        <taxon>Bacteria</taxon>
        <taxon>Bacillati</taxon>
        <taxon>Actinomycetota</taxon>
        <taxon>Actinomycetes</taxon>
        <taxon>Micromonosporales</taxon>
        <taxon>Micromonosporaceae</taxon>
        <taxon>Micromonospora</taxon>
    </lineage>
</organism>
<name>A0A1C5A9H0_9ACTN</name>
<accession>A0A1C5A9H0</accession>
<reference evidence="3" key="1">
    <citation type="submission" date="2016-06" db="EMBL/GenBank/DDBJ databases">
        <authorList>
            <person name="Varghese N."/>
            <person name="Submissions Spin"/>
        </authorList>
    </citation>
    <scope>NUCLEOTIDE SEQUENCE [LARGE SCALE GENOMIC DNA]</scope>
    <source>
        <strain evidence="3">DSM 43168</strain>
    </source>
</reference>
<keyword evidence="1" id="KW-0472">Membrane</keyword>